<evidence type="ECO:0000259" key="6">
    <source>
        <dbReference type="PROSITE" id="PS51898"/>
    </source>
</evidence>
<dbReference type="Pfam" id="PF00589">
    <property type="entry name" value="Phage_integrase"/>
    <property type="match status" value="1"/>
</dbReference>
<evidence type="ECO:0000259" key="7">
    <source>
        <dbReference type="PROSITE" id="PS51900"/>
    </source>
</evidence>
<evidence type="ECO:0000256" key="5">
    <source>
        <dbReference type="PROSITE-ProRule" id="PRU01248"/>
    </source>
</evidence>
<dbReference type="InterPro" id="IPR044068">
    <property type="entry name" value="CB"/>
</dbReference>
<evidence type="ECO:0000313" key="9">
    <source>
        <dbReference type="Proteomes" id="UP000255389"/>
    </source>
</evidence>
<dbReference type="InterPro" id="IPR010998">
    <property type="entry name" value="Integrase_recombinase_N"/>
</dbReference>
<evidence type="ECO:0000256" key="4">
    <source>
        <dbReference type="ARBA" id="ARBA00023172"/>
    </source>
</evidence>
<keyword evidence="4" id="KW-0233">DNA recombination</keyword>
<dbReference type="PROSITE" id="PS51898">
    <property type="entry name" value="TYR_RECOMBINASE"/>
    <property type="match status" value="1"/>
</dbReference>
<feature type="domain" description="Tyr recombinase" evidence="6">
    <location>
        <begin position="173"/>
        <end position="356"/>
    </location>
</feature>
<dbReference type="PANTHER" id="PTHR30349:SF64">
    <property type="entry name" value="PROPHAGE INTEGRASE INTD-RELATED"/>
    <property type="match status" value="1"/>
</dbReference>
<evidence type="ECO:0000256" key="2">
    <source>
        <dbReference type="ARBA" id="ARBA00022908"/>
    </source>
</evidence>
<dbReference type="Pfam" id="PF14659">
    <property type="entry name" value="Phage_int_SAM_3"/>
    <property type="match status" value="1"/>
</dbReference>
<keyword evidence="3 5" id="KW-0238">DNA-binding</keyword>
<accession>A0A378U6F8</accession>
<dbReference type="InterPro" id="IPR050090">
    <property type="entry name" value="Tyrosine_recombinase_XerCD"/>
</dbReference>
<dbReference type="Gene3D" id="1.10.443.10">
    <property type="entry name" value="Intergrase catalytic core"/>
    <property type="match status" value="1"/>
</dbReference>
<reference evidence="8 9" key="1">
    <citation type="submission" date="2018-06" db="EMBL/GenBank/DDBJ databases">
        <authorList>
            <consortium name="Pathogen Informatics"/>
            <person name="Doyle S."/>
        </authorList>
    </citation>
    <scope>NUCLEOTIDE SEQUENCE [LARGE SCALE GENOMIC DNA]</scope>
    <source>
        <strain evidence="8 9">NCTC1542</strain>
    </source>
</reference>
<dbReference type="InterPro" id="IPR002104">
    <property type="entry name" value="Integrase_catalytic"/>
</dbReference>
<dbReference type="GO" id="GO:0003677">
    <property type="term" value="F:DNA binding"/>
    <property type="evidence" value="ECO:0007669"/>
    <property type="project" value="UniProtKB-UniRule"/>
</dbReference>
<dbReference type="Proteomes" id="UP000255389">
    <property type="component" value="Unassembled WGS sequence"/>
</dbReference>
<evidence type="ECO:0000256" key="1">
    <source>
        <dbReference type="ARBA" id="ARBA00008857"/>
    </source>
</evidence>
<proteinExistence type="inferred from homology"/>
<organism evidence="8 9">
    <name type="scientific">Mycolicibacterium fortuitum</name>
    <name type="common">Mycobacterium fortuitum</name>
    <dbReference type="NCBI Taxonomy" id="1766"/>
    <lineage>
        <taxon>Bacteria</taxon>
        <taxon>Bacillati</taxon>
        <taxon>Actinomycetota</taxon>
        <taxon>Actinomycetes</taxon>
        <taxon>Mycobacteriales</taxon>
        <taxon>Mycobacteriaceae</taxon>
        <taxon>Mycolicibacterium</taxon>
    </lineage>
</organism>
<dbReference type="Gene3D" id="1.10.150.130">
    <property type="match status" value="1"/>
</dbReference>
<dbReference type="SUPFAM" id="SSF56349">
    <property type="entry name" value="DNA breaking-rejoining enzymes"/>
    <property type="match status" value="1"/>
</dbReference>
<dbReference type="InterPro" id="IPR004107">
    <property type="entry name" value="Integrase_SAM-like_N"/>
</dbReference>
<protein>
    <submittedName>
        <fullName evidence="8">Site-specific recombinase XerD</fullName>
    </submittedName>
</protein>
<dbReference type="PANTHER" id="PTHR30349">
    <property type="entry name" value="PHAGE INTEGRASE-RELATED"/>
    <property type="match status" value="1"/>
</dbReference>
<dbReference type="AlphaFoldDB" id="A0A378U6F8"/>
<evidence type="ECO:0000313" key="8">
    <source>
        <dbReference type="EMBL" id="STZ73034.1"/>
    </source>
</evidence>
<comment type="similarity">
    <text evidence="1">Belongs to the 'phage' integrase family.</text>
</comment>
<name>A0A378U6F8_MYCFO</name>
<keyword evidence="2" id="KW-0229">DNA integration</keyword>
<evidence type="ECO:0000256" key="3">
    <source>
        <dbReference type="ARBA" id="ARBA00023125"/>
    </source>
</evidence>
<dbReference type="EMBL" id="UGQY01000001">
    <property type="protein sequence ID" value="STZ73034.1"/>
    <property type="molecule type" value="Genomic_DNA"/>
</dbReference>
<dbReference type="GO" id="GO:0015074">
    <property type="term" value="P:DNA integration"/>
    <property type="evidence" value="ECO:0007669"/>
    <property type="project" value="UniProtKB-KW"/>
</dbReference>
<dbReference type="CDD" id="cd01189">
    <property type="entry name" value="INT_ICEBs1_C_like"/>
    <property type="match status" value="1"/>
</dbReference>
<gene>
    <name evidence="8" type="primary">xerC_1</name>
    <name evidence="8" type="ORF">NCTC1542_00574</name>
</gene>
<dbReference type="InterPro" id="IPR013762">
    <property type="entry name" value="Integrase-like_cat_sf"/>
</dbReference>
<sequence length="372" mass="40875">MASLRPGARKDGSTYTQVRYRLNGKETSTSFDDAAQAVEFKRMCDQLGAAKALEVLETTDAATRHYTLGAWLDHYLDHKTGVEKSTIYDYRKVVEKDIAPVLAAIPLAALTAEDVAKWVRWLADERGLAEKTIRNKHGFLSSALNVAASAGQIKSNPAVGGAGLVAVPRTERAEMVFLTGEQYAKLHDNIALRWQPLVEFLVASGARWGEVTALRPSDVNRDDCTVRIARAWKRTYERGGYALGAPKTNRSRRTINVDPAVLDKLDYSGEWLSANTRGAPMRGHNFHENHWQPAIKRSGLDVKPRIHDLRHTCASWLIAAGVPLSAIQQHLGHESIQVTVGVYGHLDRSHGKAVAAAIAAQLDPGRERPPAT</sequence>
<dbReference type="GO" id="GO:0006310">
    <property type="term" value="P:DNA recombination"/>
    <property type="evidence" value="ECO:0007669"/>
    <property type="project" value="UniProtKB-KW"/>
</dbReference>
<dbReference type="InterPro" id="IPR011010">
    <property type="entry name" value="DNA_brk_join_enz"/>
</dbReference>
<dbReference type="PROSITE" id="PS51900">
    <property type="entry name" value="CB"/>
    <property type="match status" value="1"/>
</dbReference>
<feature type="domain" description="Core-binding (CB)" evidence="7">
    <location>
        <begin position="66"/>
        <end position="148"/>
    </location>
</feature>